<evidence type="ECO:0000313" key="17">
    <source>
        <dbReference type="Proteomes" id="UP001179280"/>
    </source>
</evidence>
<dbReference type="SUPFAM" id="SSF50341">
    <property type="entry name" value="CheW-like"/>
    <property type="match status" value="1"/>
</dbReference>
<dbReference type="Gene3D" id="3.30.70.1110">
    <property type="entry name" value="Histidine kinase CheA-like, P2 response regulator-binding domain"/>
    <property type="match status" value="1"/>
</dbReference>
<dbReference type="Pfam" id="PF01627">
    <property type="entry name" value="Hpt"/>
    <property type="match status" value="1"/>
</dbReference>
<evidence type="ECO:0000256" key="10">
    <source>
        <dbReference type="ARBA" id="ARBA00023012"/>
    </source>
</evidence>
<reference evidence="16" key="1">
    <citation type="submission" date="2021-01" db="EMBL/GenBank/DDBJ databases">
        <title>Genomic Encyclopedia of Type Strains, Phase IV (KMG-IV): sequencing the most valuable type-strain genomes for metagenomic binning, comparative biology and taxonomic classification.</title>
        <authorList>
            <person name="Goeker M."/>
        </authorList>
    </citation>
    <scope>NUCLEOTIDE SEQUENCE</scope>
    <source>
        <strain evidence="16">DSM 21943</strain>
    </source>
</reference>
<dbReference type="InterPro" id="IPR010808">
    <property type="entry name" value="CheA_P2-bd"/>
</dbReference>
<dbReference type="InterPro" id="IPR035891">
    <property type="entry name" value="CheY-binding_CheA"/>
</dbReference>
<feature type="domain" description="Histidine kinase" evidence="13">
    <location>
        <begin position="306"/>
        <end position="515"/>
    </location>
</feature>
<evidence type="ECO:0000256" key="12">
    <source>
        <dbReference type="SAM" id="Coils"/>
    </source>
</evidence>
<dbReference type="InterPro" id="IPR036641">
    <property type="entry name" value="HPT_dom_sf"/>
</dbReference>
<dbReference type="CDD" id="cd00088">
    <property type="entry name" value="HPT"/>
    <property type="match status" value="1"/>
</dbReference>
<evidence type="ECO:0000256" key="9">
    <source>
        <dbReference type="ARBA" id="ARBA00022840"/>
    </source>
</evidence>
<dbReference type="InterPro" id="IPR005467">
    <property type="entry name" value="His_kinase_dom"/>
</dbReference>
<dbReference type="Gene3D" id="1.10.287.560">
    <property type="entry name" value="Histidine kinase CheA-like, homodimeric domain"/>
    <property type="match status" value="1"/>
</dbReference>
<dbReference type="PRINTS" id="PR00344">
    <property type="entry name" value="BCTRLSENSOR"/>
</dbReference>
<dbReference type="SUPFAM" id="SSF55052">
    <property type="entry name" value="CheY-binding domain of CheA"/>
    <property type="match status" value="1"/>
</dbReference>
<dbReference type="InterPro" id="IPR051315">
    <property type="entry name" value="Bact_Chemotaxis_CheA"/>
</dbReference>
<dbReference type="Pfam" id="PF02518">
    <property type="entry name" value="HATPase_c"/>
    <property type="match status" value="1"/>
</dbReference>
<dbReference type="SUPFAM" id="SSF55874">
    <property type="entry name" value="ATPase domain of HSP90 chaperone/DNA topoisomerase II/histidine kinase"/>
    <property type="match status" value="1"/>
</dbReference>
<keyword evidence="17" id="KW-1185">Reference proteome</keyword>
<comment type="catalytic activity">
    <reaction evidence="1">
        <text>ATP + protein L-histidine = ADP + protein N-phospho-L-histidine.</text>
        <dbReference type="EC" id="2.7.13.3"/>
    </reaction>
</comment>
<evidence type="ECO:0000313" key="16">
    <source>
        <dbReference type="EMBL" id="MBM7838609.1"/>
    </source>
</evidence>
<evidence type="ECO:0000256" key="3">
    <source>
        <dbReference type="ARBA" id="ARBA00021495"/>
    </source>
</evidence>
<dbReference type="CDD" id="cd00731">
    <property type="entry name" value="CheA_reg"/>
    <property type="match status" value="1"/>
</dbReference>
<dbReference type="Pfam" id="PF02895">
    <property type="entry name" value="H-kinase_dim"/>
    <property type="match status" value="1"/>
</dbReference>
<dbReference type="PROSITE" id="PS50109">
    <property type="entry name" value="HIS_KIN"/>
    <property type="match status" value="1"/>
</dbReference>
<dbReference type="SUPFAM" id="SSF47226">
    <property type="entry name" value="Histidine-containing phosphotransfer domain, HPT domain"/>
    <property type="match status" value="1"/>
</dbReference>
<comment type="caution">
    <text evidence="16">The sequence shown here is derived from an EMBL/GenBank/DDBJ whole genome shotgun (WGS) entry which is preliminary data.</text>
</comment>
<accession>A0ABS2SSW9</accession>
<sequence length="653" mass="71975">MTQYNYLEMFLEESTDHLKAMNEQLFLLEKASDPIKVLAEIFRSAHTLKGMAASMGFTQIANVTHVLENVLDEMRSGKIDVDSDKIDLFFEAVEQLEQALEQIETSGAEPTTLQELETKLSQLQLKNEKVSIETDSYDESTEHVINQAVEQGIPVLVIAVTVEQTAMLKGVRAYMVVAEVDQFGELLHASPSTEKLEEGEFEETFTLTVATGLSEETVVERLSLISEISSVNVSPYVGKKAIQVETKSNDSTNAEPSSVKKTDVKNQRSIRVQIDKLDDLMYMFEELVIEKGRLEALANQLNHEDLTSTSEKMSRTISHLQDVMLSVRMMPLETVFSRFPRMVRQVSKELGKNISFQLEGTETEIDRAIIDELSDPILHLLRNSMDHGIELPKERVATGKPGEGTITLRAYYSGSKVVIEIEDDGAGIQRERVLDKAISNGLITLEQSSSMNNEDVFQLLFAPGFSTAQAVTDLSGRGVGLDVVKTSLQSLGGEIMVTSEEGKGSLFSIVLPLTVSIMEVMLIGLQKETFAIPVTSILETALYAKKDIQLSNNQEIVQVRGRLVPLYSLNQEMGLDESDADEVPVVILYQNNELAAIKVDTLIGHQEIVLKSLGSILKQTKGLLGATILGSGEIAMIVDASAFFTSKRGGANE</sequence>
<dbReference type="InterPro" id="IPR037052">
    <property type="entry name" value="CheA-like_P2_sf"/>
</dbReference>
<evidence type="ECO:0000256" key="7">
    <source>
        <dbReference type="ARBA" id="ARBA00022741"/>
    </source>
</evidence>
<evidence type="ECO:0000256" key="8">
    <source>
        <dbReference type="ARBA" id="ARBA00022777"/>
    </source>
</evidence>
<evidence type="ECO:0000259" key="14">
    <source>
        <dbReference type="PROSITE" id="PS50851"/>
    </source>
</evidence>
<dbReference type="Gene3D" id="2.30.30.40">
    <property type="entry name" value="SH3 Domains"/>
    <property type="match status" value="1"/>
</dbReference>
<feature type="coiled-coil region" evidence="12">
    <location>
        <begin position="86"/>
        <end position="133"/>
    </location>
</feature>
<dbReference type="EMBL" id="JAFBCV010000004">
    <property type="protein sequence ID" value="MBM7838609.1"/>
    <property type="molecule type" value="Genomic_DNA"/>
</dbReference>
<protein>
    <recommendedName>
        <fullName evidence="3">Chemotaxis protein CheA</fullName>
        <ecNumber evidence="2">2.7.13.3</ecNumber>
    </recommendedName>
</protein>
<dbReference type="SMART" id="SM00073">
    <property type="entry name" value="HPT"/>
    <property type="match status" value="1"/>
</dbReference>
<evidence type="ECO:0000256" key="1">
    <source>
        <dbReference type="ARBA" id="ARBA00000085"/>
    </source>
</evidence>
<dbReference type="SMART" id="SM00387">
    <property type="entry name" value="HATPase_c"/>
    <property type="match status" value="1"/>
</dbReference>
<dbReference type="Gene3D" id="1.20.120.160">
    <property type="entry name" value="HPT domain"/>
    <property type="match status" value="1"/>
</dbReference>
<dbReference type="SMART" id="SM01231">
    <property type="entry name" value="H-kinase_dim"/>
    <property type="match status" value="1"/>
</dbReference>
<dbReference type="RefSeq" id="WP_204465827.1">
    <property type="nucleotide sequence ID" value="NZ_JAFBCV010000004.1"/>
</dbReference>
<dbReference type="InterPro" id="IPR008207">
    <property type="entry name" value="Sig_transdc_His_kin_Hpt_dom"/>
</dbReference>
<keyword evidence="12" id="KW-0175">Coiled coil</keyword>
<dbReference type="InterPro" id="IPR036061">
    <property type="entry name" value="CheW-like_dom_sf"/>
</dbReference>
<dbReference type="InterPro" id="IPR037006">
    <property type="entry name" value="CheA-like_homodim_sf"/>
</dbReference>
<dbReference type="InterPro" id="IPR004105">
    <property type="entry name" value="CheA-like_dim"/>
</dbReference>
<dbReference type="SUPFAM" id="SSF47384">
    <property type="entry name" value="Homodimeric domain of signal transducing histidine kinase"/>
    <property type="match status" value="1"/>
</dbReference>
<evidence type="ECO:0000256" key="6">
    <source>
        <dbReference type="ARBA" id="ARBA00022679"/>
    </source>
</evidence>
<evidence type="ECO:0000256" key="2">
    <source>
        <dbReference type="ARBA" id="ARBA00012438"/>
    </source>
</evidence>
<dbReference type="PANTHER" id="PTHR43395:SF1">
    <property type="entry name" value="CHEMOTAXIS PROTEIN CHEA"/>
    <property type="match status" value="1"/>
</dbReference>
<evidence type="ECO:0000256" key="5">
    <source>
        <dbReference type="ARBA" id="ARBA00022553"/>
    </source>
</evidence>
<dbReference type="InterPro" id="IPR036890">
    <property type="entry name" value="HATPase_C_sf"/>
</dbReference>
<keyword evidence="7" id="KW-0547">Nucleotide-binding</keyword>
<dbReference type="Pfam" id="PF07194">
    <property type="entry name" value="P2"/>
    <property type="match status" value="1"/>
</dbReference>
<keyword evidence="8 16" id="KW-0418">Kinase</keyword>
<evidence type="ECO:0000259" key="13">
    <source>
        <dbReference type="PROSITE" id="PS50109"/>
    </source>
</evidence>
<dbReference type="PROSITE" id="PS50894">
    <property type="entry name" value="HPT"/>
    <property type="match status" value="1"/>
</dbReference>
<dbReference type="EC" id="2.7.13.3" evidence="2"/>
<dbReference type="InterPro" id="IPR036097">
    <property type="entry name" value="HisK_dim/P_sf"/>
</dbReference>
<dbReference type="Proteomes" id="UP001179280">
    <property type="component" value="Unassembled WGS sequence"/>
</dbReference>
<feature type="modified residue" description="Phosphohistidine" evidence="11">
    <location>
        <position position="46"/>
    </location>
</feature>
<keyword evidence="10" id="KW-0902">Two-component regulatory system</keyword>
<evidence type="ECO:0000256" key="4">
    <source>
        <dbReference type="ARBA" id="ARBA00022500"/>
    </source>
</evidence>
<gene>
    <name evidence="16" type="ORF">JOC54_001865</name>
</gene>
<dbReference type="PANTHER" id="PTHR43395">
    <property type="entry name" value="SENSOR HISTIDINE KINASE CHEA"/>
    <property type="match status" value="1"/>
</dbReference>
<evidence type="ECO:0000256" key="11">
    <source>
        <dbReference type="PROSITE-ProRule" id="PRU00110"/>
    </source>
</evidence>
<name>A0ABS2SSW9_9BACI</name>
<evidence type="ECO:0000259" key="15">
    <source>
        <dbReference type="PROSITE" id="PS50894"/>
    </source>
</evidence>
<feature type="domain" description="CheW-like" evidence="14">
    <location>
        <begin position="517"/>
        <end position="649"/>
    </location>
</feature>
<keyword evidence="9" id="KW-0067">ATP-binding</keyword>
<dbReference type="InterPro" id="IPR004358">
    <property type="entry name" value="Sig_transdc_His_kin-like_C"/>
</dbReference>
<dbReference type="InterPro" id="IPR003594">
    <property type="entry name" value="HATPase_dom"/>
</dbReference>
<dbReference type="CDD" id="cd16916">
    <property type="entry name" value="HATPase_CheA-like"/>
    <property type="match status" value="1"/>
</dbReference>
<keyword evidence="6 16" id="KW-0808">Transferase</keyword>
<proteinExistence type="predicted"/>
<dbReference type="GO" id="GO:0004673">
    <property type="term" value="F:protein histidine kinase activity"/>
    <property type="evidence" value="ECO:0007669"/>
    <property type="project" value="UniProtKB-EC"/>
</dbReference>
<keyword evidence="4" id="KW-0145">Chemotaxis</keyword>
<dbReference type="Gene3D" id="3.30.565.10">
    <property type="entry name" value="Histidine kinase-like ATPase, C-terminal domain"/>
    <property type="match status" value="1"/>
</dbReference>
<dbReference type="InterPro" id="IPR002545">
    <property type="entry name" value="CheW-lke_dom"/>
</dbReference>
<dbReference type="Pfam" id="PF01584">
    <property type="entry name" value="CheW"/>
    <property type="match status" value="1"/>
</dbReference>
<dbReference type="SMART" id="SM00260">
    <property type="entry name" value="CheW"/>
    <property type="match status" value="1"/>
</dbReference>
<feature type="domain" description="HPt" evidence="15">
    <location>
        <begin position="1"/>
        <end position="103"/>
    </location>
</feature>
<organism evidence="16 17">
    <name type="scientific">Shouchella xiaoxiensis</name>
    <dbReference type="NCBI Taxonomy" id="766895"/>
    <lineage>
        <taxon>Bacteria</taxon>
        <taxon>Bacillati</taxon>
        <taxon>Bacillota</taxon>
        <taxon>Bacilli</taxon>
        <taxon>Bacillales</taxon>
        <taxon>Bacillaceae</taxon>
        <taxon>Shouchella</taxon>
    </lineage>
</organism>
<keyword evidence="5 11" id="KW-0597">Phosphoprotein</keyword>
<dbReference type="PROSITE" id="PS50851">
    <property type="entry name" value="CHEW"/>
    <property type="match status" value="1"/>
</dbReference>